<dbReference type="GO" id="GO:0007019">
    <property type="term" value="P:microtubule depolymerization"/>
    <property type="evidence" value="ECO:0007669"/>
    <property type="project" value="TreeGrafter"/>
</dbReference>
<dbReference type="InterPro" id="IPR027417">
    <property type="entry name" value="P-loop_NTPase"/>
</dbReference>
<dbReference type="InterPro" id="IPR001752">
    <property type="entry name" value="Kinesin_motor_dom"/>
</dbReference>
<dbReference type="InterPro" id="IPR054473">
    <property type="entry name" value="KIF2A-like_N"/>
</dbReference>
<evidence type="ECO:0000256" key="15">
    <source>
        <dbReference type="RuleBase" id="RU000394"/>
    </source>
</evidence>
<gene>
    <name evidence="18" type="primary">KIF2B</name>
</gene>
<dbReference type="GO" id="GO:0005813">
    <property type="term" value="C:centrosome"/>
    <property type="evidence" value="ECO:0007669"/>
    <property type="project" value="UniProtKB-SubCell"/>
</dbReference>
<dbReference type="Pfam" id="PF22923">
    <property type="entry name" value="KIF2A-like_1st"/>
    <property type="match status" value="1"/>
</dbReference>
<dbReference type="SMART" id="SM00129">
    <property type="entry name" value="KISc"/>
    <property type="match status" value="1"/>
</dbReference>
<comment type="similarity">
    <text evidence="13">Belongs to the TRAFAC class myosin-kinesin ATPase superfamily. Kinesin family. KIN-13 subfamily.</text>
</comment>
<evidence type="ECO:0000256" key="9">
    <source>
        <dbReference type="ARBA" id="ARBA00023054"/>
    </source>
</evidence>
<evidence type="ECO:0000256" key="14">
    <source>
        <dbReference type="PROSITE-ProRule" id="PRU00283"/>
    </source>
</evidence>
<dbReference type="GeneTree" id="ENSGT00940000165325"/>
<reference evidence="18" key="3">
    <citation type="submission" date="2025-09" db="UniProtKB">
        <authorList>
            <consortium name="Ensembl"/>
        </authorList>
    </citation>
    <scope>IDENTIFICATION</scope>
</reference>
<accession>A0A8C2UJ79</accession>
<evidence type="ECO:0000256" key="2">
    <source>
        <dbReference type="ARBA" id="ARBA00004300"/>
    </source>
</evidence>
<dbReference type="SUPFAM" id="SSF52540">
    <property type="entry name" value="P-loop containing nucleoside triphosphate hydrolases"/>
    <property type="match status" value="1"/>
</dbReference>
<keyword evidence="10 14" id="KW-0505">Motor protein</keyword>
<keyword evidence="12" id="KW-0131">Cell cycle</keyword>
<keyword evidence="3" id="KW-0963">Cytoplasm</keyword>
<keyword evidence="11" id="KW-0206">Cytoskeleton</keyword>
<dbReference type="AlphaFoldDB" id="A0A8C2UJ79"/>
<sequence length="643" mass="73058">MNSMASKFGLIQLGSCVEIKHSSGRPYQAVVTKLHESTSSVTVEWLERGTSKTKQVDLQVIFDLNPHLVPRTRSASGAETSLSARGNWSPVSEMWTQPIKAEKCWDSRSSVVARTQSTTRWMSPGMWQKEKPPKQQECQQLDVQEKPVQKDNTSLRARTDIVAMIQECRNHLNGKTQWTSMPCQPRRISVCIRKRPLNQREAELNDTDVVTVSCQGMVIVHEAKQKLDLTQYLNNQVFRFDHAFDGHAANELVYRHTAQPLVDIIFQGGMATCFAYGQTGSGKTHTMRGNITSKGIYVLVAEDVFRRLQYPNYQKLELWVYGAFFEIYRGKVFDLLNRKKRLRVLENGQKQIQVVGLCEEEVTCVEDVIRLIETGSNCRMAGQTSANTQSSRSHAIFQIILKRRGQLYAKFSLIDLAGNERGADITTADKQTRLEGADINKSLLALKECIRALGHNQAHTPFRASKLTQVLRDSLIGENSYTCMIATVSPGIRSCEHTLNTLRYANRVKELVVDLNSLEQPFQVASSLPQQQQFGVQADKEVLSKALTLNGKGETLKKRKEINEETITEKHQKSLRWLKELLQTAERTVRNVDIYAAQFESFLDQEIGILTEIREKVRLSPRRIQNKEEQDKNQSCTKRSHAM</sequence>
<evidence type="ECO:0000256" key="7">
    <source>
        <dbReference type="ARBA" id="ARBA00022776"/>
    </source>
</evidence>
<dbReference type="GO" id="GO:0008017">
    <property type="term" value="F:microtubule binding"/>
    <property type="evidence" value="ECO:0007669"/>
    <property type="project" value="InterPro"/>
</dbReference>
<evidence type="ECO:0000256" key="11">
    <source>
        <dbReference type="ARBA" id="ARBA00023212"/>
    </source>
</evidence>
<dbReference type="FunFam" id="3.40.850.10:FF:000012">
    <property type="entry name" value="Kinesin-like protein"/>
    <property type="match status" value="1"/>
</dbReference>
<evidence type="ECO:0000256" key="1">
    <source>
        <dbReference type="ARBA" id="ARBA00004186"/>
    </source>
</evidence>
<evidence type="ECO:0000313" key="18">
    <source>
        <dbReference type="Ensembl" id="ENSCJPP00005027660.1"/>
    </source>
</evidence>
<dbReference type="RefSeq" id="XP_015735684.1">
    <property type="nucleotide sequence ID" value="XM_015880198.2"/>
</dbReference>
<evidence type="ECO:0000256" key="4">
    <source>
        <dbReference type="ARBA" id="ARBA00022618"/>
    </source>
</evidence>
<dbReference type="GO" id="GO:0005874">
    <property type="term" value="C:microtubule"/>
    <property type="evidence" value="ECO:0007669"/>
    <property type="project" value="UniProtKB-KW"/>
</dbReference>
<keyword evidence="6 14" id="KW-0547">Nucleotide-binding</keyword>
<reference evidence="18" key="1">
    <citation type="submission" date="2015-11" db="EMBL/GenBank/DDBJ databases">
        <authorList>
            <consortium name="International Coturnix japonica Genome Analysis Consortium"/>
            <person name="Warren W."/>
            <person name="Burt D.W."/>
            <person name="Antin P.B."/>
            <person name="Lanford R."/>
            <person name="Gros J."/>
            <person name="Wilson R.K."/>
        </authorList>
    </citation>
    <scope>NUCLEOTIDE SEQUENCE [LARGE SCALE GENOMIC DNA]</scope>
</reference>
<keyword evidence="9" id="KW-0175">Coiled coil</keyword>
<dbReference type="InterPro" id="IPR027640">
    <property type="entry name" value="Kinesin-like_fam"/>
</dbReference>
<proteinExistence type="inferred from homology"/>
<dbReference type="PROSITE" id="PS00411">
    <property type="entry name" value="KINESIN_MOTOR_1"/>
    <property type="match status" value="1"/>
</dbReference>
<dbReference type="Gene3D" id="3.40.850.10">
    <property type="entry name" value="Kinesin motor domain"/>
    <property type="match status" value="1"/>
</dbReference>
<evidence type="ECO:0000256" key="10">
    <source>
        <dbReference type="ARBA" id="ARBA00023175"/>
    </source>
</evidence>
<dbReference type="GO" id="GO:0007018">
    <property type="term" value="P:microtubule-based movement"/>
    <property type="evidence" value="ECO:0007669"/>
    <property type="project" value="InterPro"/>
</dbReference>
<evidence type="ECO:0000256" key="16">
    <source>
        <dbReference type="SAM" id="MobiDB-lite"/>
    </source>
</evidence>
<evidence type="ECO:0000256" key="5">
    <source>
        <dbReference type="ARBA" id="ARBA00022701"/>
    </source>
</evidence>
<dbReference type="InterPro" id="IPR019821">
    <property type="entry name" value="Kinesin_motor_CS"/>
</dbReference>
<feature type="region of interest" description="Disordered" evidence="16">
    <location>
        <begin position="624"/>
        <end position="643"/>
    </location>
</feature>
<organism evidence="18 19">
    <name type="scientific">Coturnix japonica</name>
    <name type="common">Japanese quail</name>
    <name type="synonym">Coturnix coturnix japonica</name>
    <dbReference type="NCBI Taxonomy" id="93934"/>
    <lineage>
        <taxon>Eukaryota</taxon>
        <taxon>Metazoa</taxon>
        <taxon>Chordata</taxon>
        <taxon>Craniata</taxon>
        <taxon>Vertebrata</taxon>
        <taxon>Euteleostomi</taxon>
        <taxon>Archelosauria</taxon>
        <taxon>Archosauria</taxon>
        <taxon>Dinosauria</taxon>
        <taxon>Saurischia</taxon>
        <taxon>Theropoda</taxon>
        <taxon>Coelurosauria</taxon>
        <taxon>Aves</taxon>
        <taxon>Neognathae</taxon>
        <taxon>Galloanserae</taxon>
        <taxon>Galliformes</taxon>
        <taxon>Phasianidae</taxon>
        <taxon>Perdicinae</taxon>
        <taxon>Coturnix</taxon>
    </lineage>
</organism>
<dbReference type="Pfam" id="PF00225">
    <property type="entry name" value="Kinesin"/>
    <property type="match status" value="1"/>
</dbReference>
<dbReference type="GO" id="GO:0005524">
    <property type="term" value="F:ATP binding"/>
    <property type="evidence" value="ECO:0007669"/>
    <property type="project" value="UniProtKB-UniRule"/>
</dbReference>
<dbReference type="KEGG" id="cjo:107322297"/>
<dbReference type="Proteomes" id="UP000694412">
    <property type="component" value="Chromosome 18"/>
</dbReference>
<dbReference type="CTD" id="84643"/>
<keyword evidence="4" id="KW-0132">Cell division</keyword>
<evidence type="ECO:0000313" key="19">
    <source>
        <dbReference type="Proteomes" id="UP000694412"/>
    </source>
</evidence>
<keyword evidence="5 15" id="KW-0493">Microtubule</keyword>
<evidence type="ECO:0000256" key="8">
    <source>
        <dbReference type="ARBA" id="ARBA00022840"/>
    </source>
</evidence>
<dbReference type="GO" id="GO:0005819">
    <property type="term" value="C:spindle"/>
    <property type="evidence" value="ECO:0007669"/>
    <property type="project" value="UniProtKB-SubCell"/>
</dbReference>
<name>A0A8C2UJ79_COTJA</name>
<dbReference type="Ensembl" id="ENSCJPT00005037343.1">
    <property type="protein sequence ID" value="ENSCJPP00005027660.1"/>
    <property type="gene ID" value="ENSCJPG00005021414.1"/>
</dbReference>
<dbReference type="GeneID" id="107322297"/>
<evidence type="ECO:0000259" key="17">
    <source>
        <dbReference type="PROSITE" id="PS50067"/>
    </source>
</evidence>
<dbReference type="PROSITE" id="PS50067">
    <property type="entry name" value="KINESIN_MOTOR_2"/>
    <property type="match status" value="1"/>
</dbReference>
<feature type="binding site" evidence="14">
    <location>
        <begin position="277"/>
        <end position="284"/>
    </location>
    <ligand>
        <name>ATP</name>
        <dbReference type="ChEBI" id="CHEBI:30616"/>
    </ligand>
</feature>
<evidence type="ECO:0000256" key="13">
    <source>
        <dbReference type="ARBA" id="ARBA00061030"/>
    </source>
</evidence>
<protein>
    <recommendedName>
        <fullName evidence="15">Kinesin-like protein</fullName>
    </recommendedName>
</protein>
<comment type="subcellular location">
    <subcellularLocation>
        <location evidence="2">Cytoplasm</location>
        <location evidence="2">Cytoskeleton</location>
        <location evidence="2">Microtubule organizing center</location>
        <location evidence="2">Centrosome</location>
    </subcellularLocation>
    <subcellularLocation>
        <location evidence="1">Cytoplasm</location>
        <location evidence="1">Cytoskeleton</location>
        <location evidence="1">Spindle</location>
    </subcellularLocation>
</comment>
<keyword evidence="19" id="KW-1185">Reference proteome</keyword>
<dbReference type="PRINTS" id="PR00380">
    <property type="entry name" value="KINESINHEAVY"/>
</dbReference>
<keyword evidence="8 14" id="KW-0067">ATP-binding</keyword>
<dbReference type="PANTHER" id="PTHR47971:SF24">
    <property type="entry name" value="KINESIN-LIKE PROTEIN"/>
    <property type="match status" value="1"/>
</dbReference>
<dbReference type="CDD" id="cd01367">
    <property type="entry name" value="KISc_KIF2_like"/>
    <property type="match status" value="1"/>
</dbReference>
<evidence type="ECO:0000256" key="3">
    <source>
        <dbReference type="ARBA" id="ARBA00022490"/>
    </source>
</evidence>
<dbReference type="GO" id="GO:0003777">
    <property type="term" value="F:microtubule motor activity"/>
    <property type="evidence" value="ECO:0007669"/>
    <property type="project" value="InterPro"/>
</dbReference>
<reference evidence="18" key="2">
    <citation type="submission" date="2025-08" db="UniProtKB">
        <authorList>
            <consortium name="Ensembl"/>
        </authorList>
    </citation>
    <scope>IDENTIFICATION</scope>
</reference>
<dbReference type="InterPro" id="IPR036961">
    <property type="entry name" value="Kinesin_motor_dom_sf"/>
</dbReference>
<feature type="domain" description="Kinesin motor" evidence="17">
    <location>
        <begin position="187"/>
        <end position="511"/>
    </location>
</feature>
<keyword evidence="7" id="KW-0498">Mitosis</keyword>
<dbReference type="PANTHER" id="PTHR47971">
    <property type="entry name" value="KINESIN-RELATED PROTEIN 6"/>
    <property type="match status" value="1"/>
</dbReference>
<evidence type="ECO:0000256" key="12">
    <source>
        <dbReference type="ARBA" id="ARBA00023306"/>
    </source>
</evidence>
<dbReference type="OrthoDB" id="3176171at2759"/>
<evidence type="ECO:0000256" key="6">
    <source>
        <dbReference type="ARBA" id="ARBA00022741"/>
    </source>
</evidence>
<dbReference type="GO" id="GO:0051301">
    <property type="term" value="P:cell division"/>
    <property type="evidence" value="ECO:0007669"/>
    <property type="project" value="UniProtKB-KW"/>
</dbReference>